<organism evidence="8">
    <name type="scientific">Timema bartmani</name>
    <dbReference type="NCBI Taxonomy" id="61472"/>
    <lineage>
        <taxon>Eukaryota</taxon>
        <taxon>Metazoa</taxon>
        <taxon>Ecdysozoa</taxon>
        <taxon>Arthropoda</taxon>
        <taxon>Hexapoda</taxon>
        <taxon>Insecta</taxon>
        <taxon>Pterygota</taxon>
        <taxon>Neoptera</taxon>
        <taxon>Polyneoptera</taxon>
        <taxon>Phasmatodea</taxon>
        <taxon>Timematodea</taxon>
        <taxon>Timematoidea</taxon>
        <taxon>Timematidae</taxon>
        <taxon>Timema</taxon>
    </lineage>
</organism>
<evidence type="ECO:0000256" key="2">
    <source>
        <dbReference type="ARBA" id="ARBA00022723"/>
    </source>
</evidence>
<accession>A0A7R9HZ96</accession>
<dbReference type="Gene3D" id="2.60.40.420">
    <property type="entry name" value="Cupredoxins - blue copper proteins"/>
    <property type="match status" value="2"/>
</dbReference>
<dbReference type="InterPro" id="IPR008972">
    <property type="entry name" value="Cupredoxin"/>
</dbReference>
<reference evidence="8" key="1">
    <citation type="submission" date="2020-11" db="EMBL/GenBank/DDBJ databases">
        <authorList>
            <person name="Tran Van P."/>
        </authorList>
    </citation>
    <scope>NUCLEOTIDE SEQUENCE</scope>
</reference>
<dbReference type="GO" id="GO:0005886">
    <property type="term" value="C:plasma membrane"/>
    <property type="evidence" value="ECO:0007669"/>
    <property type="project" value="TreeGrafter"/>
</dbReference>
<dbReference type="GO" id="GO:0006826">
    <property type="term" value="P:iron ion transport"/>
    <property type="evidence" value="ECO:0007669"/>
    <property type="project" value="TreeGrafter"/>
</dbReference>
<dbReference type="InterPro" id="IPR011707">
    <property type="entry name" value="Cu-oxidase-like_N"/>
</dbReference>
<evidence type="ECO:0000313" key="8">
    <source>
        <dbReference type="EMBL" id="CAD7439512.1"/>
    </source>
</evidence>
<evidence type="ECO:0000256" key="4">
    <source>
        <dbReference type="ARBA" id="ARBA00023008"/>
    </source>
</evidence>
<dbReference type="FunFam" id="2.60.40.420:FF:000045">
    <property type="entry name" value="Laccase 2"/>
    <property type="match status" value="1"/>
</dbReference>
<proteinExistence type="inferred from homology"/>
<evidence type="ECO:0000259" key="7">
    <source>
        <dbReference type="Pfam" id="PF07732"/>
    </source>
</evidence>
<evidence type="ECO:0000256" key="5">
    <source>
        <dbReference type="SAM" id="MobiDB-lite"/>
    </source>
</evidence>
<keyword evidence="2" id="KW-0479">Metal-binding</keyword>
<dbReference type="InterPro" id="IPR001117">
    <property type="entry name" value="Cu-oxidase_2nd"/>
</dbReference>
<feature type="domain" description="Plastocyanin-like" evidence="7">
    <location>
        <begin position="218"/>
        <end position="289"/>
    </location>
</feature>
<keyword evidence="4" id="KW-0186">Copper</keyword>
<dbReference type="Pfam" id="PF00394">
    <property type="entry name" value="Cu-oxidase"/>
    <property type="match status" value="1"/>
</dbReference>
<sequence length="523" mass="59040">MAVFFERSYAFYVRSGQFRGQTSPLLPLTPSSLDNLVSFISERSWFLLPFFGPTAWCVASKGSTDPHHLSHIYLNSDQSSHVEPSGRRLGLPQGESLPVFPDEERPLGRERERERNSCLVRVNIVTRRVSLLPIPKQTIPIRRWFALKYISGTKEYEMRNGKPALFTDCTRECKAGAPRRICYYRFVMELYQVMGVACGNCSEGVMSDCLRPQCVTADGIPRGFLSIERMLESPSINVCKNDRIVVDLILMAHGFQECIHWHGLLQEGSQYYDGVPMLTQCAVQFPDSFRCPKSEEVNSHLYDYDHPNHTLSVTGWTHRPTTMDHHPGVVNRFSGIPSNLLFNGKGQYTSPDGITTRTPLAKFIVKRGKRYRFRFINSSSFICQIQIFIEDHNMTIIATDGEPCEPRTVDSIITSPGVAHLQCIIHLVLSAFTDITGQLYQGLTTMSVSDPKSVFPSMVLYGNSSISLTWSYLTRKQAISRVSRCLVNPLPTRAAGLETTFKRCAGKLRCDGKEWVWIATAPL</sequence>
<evidence type="ECO:0000256" key="3">
    <source>
        <dbReference type="ARBA" id="ARBA00023002"/>
    </source>
</evidence>
<evidence type="ECO:0000259" key="6">
    <source>
        <dbReference type="Pfam" id="PF00394"/>
    </source>
</evidence>
<protein>
    <submittedName>
        <fullName evidence="8">Uncharacterized protein</fullName>
    </submittedName>
</protein>
<feature type="domain" description="Plastocyanin-like" evidence="6">
    <location>
        <begin position="310"/>
        <end position="417"/>
    </location>
</feature>
<dbReference type="SUPFAM" id="SSF49503">
    <property type="entry name" value="Cupredoxins"/>
    <property type="match status" value="2"/>
</dbReference>
<dbReference type="CDD" id="cd13884">
    <property type="entry name" value="CuRO_2_tcLCC_insect_like"/>
    <property type="match status" value="1"/>
</dbReference>
<dbReference type="InterPro" id="IPR045087">
    <property type="entry name" value="Cu-oxidase_fam"/>
</dbReference>
<dbReference type="PANTHER" id="PTHR11709">
    <property type="entry name" value="MULTI-COPPER OXIDASE"/>
    <property type="match status" value="1"/>
</dbReference>
<dbReference type="GO" id="GO:0016491">
    <property type="term" value="F:oxidoreductase activity"/>
    <property type="evidence" value="ECO:0007669"/>
    <property type="project" value="UniProtKB-KW"/>
</dbReference>
<feature type="region of interest" description="Disordered" evidence="5">
    <location>
        <begin position="78"/>
        <end position="106"/>
    </location>
</feature>
<evidence type="ECO:0000256" key="1">
    <source>
        <dbReference type="ARBA" id="ARBA00010609"/>
    </source>
</evidence>
<keyword evidence="3" id="KW-0560">Oxidoreductase</keyword>
<dbReference type="AlphaFoldDB" id="A0A7R9HZ96"/>
<name>A0A7R9HZ96_9NEOP</name>
<dbReference type="Pfam" id="PF07732">
    <property type="entry name" value="Cu-oxidase_3"/>
    <property type="match status" value="1"/>
</dbReference>
<dbReference type="PANTHER" id="PTHR11709:SF394">
    <property type="entry name" value="FI03373P-RELATED"/>
    <property type="match status" value="1"/>
</dbReference>
<comment type="similarity">
    <text evidence="1">Belongs to the multicopper oxidase family.</text>
</comment>
<dbReference type="EMBL" id="OD564704">
    <property type="protein sequence ID" value="CAD7439512.1"/>
    <property type="molecule type" value="Genomic_DNA"/>
</dbReference>
<gene>
    <name evidence="8" type="ORF">TBIB3V08_LOCUS2074</name>
</gene>
<dbReference type="GO" id="GO:0005507">
    <property type="term" value="F:copper ion binding"/>
    <property type="evidence" value="ECO:0007669"/>
    <property type="project" value="InterPro"/>
</dbReference>